<protein>
    <recommendedName>
        <fullName evidence="5">Putative glutamate--cysteine ligase 2</fullName>
        <ecNumber evidence="5">6.3.2.2</ecNumber>
    </recommendedName>
    <alternativeName>
        <fullName evidence="5">Gamma-glutamylcysteine synthetase 2</fullName>
        <shortName evidence="5">GCS 2</shortName>
        <shortName evidence="5">Gamma-GCS 2</shortName>
    </alternativeName>
</protein>
<reference evidence="6 7" key="1">
    <citation type="submission" date="2019-06" db="EMBL/GenBank/DDBJ databases">
        <title>Sequencing the genomes of 1000 actinobacteria strains.</title>
        <authorList>
            <person name="Klenk H.-P."/>
        </authorList>
    </citation>
    <scope>NUCLEOTIDE SEQUENCE [LARGE SCALE GENOMIC DNA]</scope>
    <source>
        <strain evidence="6 7">DSM 18031</strain>
    </source>
</reference>
<keyword evidence="7" id="KW-1185">Reference proteome</keyword>
<dbReference type="SUPFAM" id="SSF55931">
    <property type="entry name" value="Glutamine synthetase/guanido kinase"/>
    <property type="match status" value="1"/>
</dbReference>
<dbReference type="GO" id="GO:0005524">
    <property type="term" value="F:ATP binding"/>
    <property type="evidence" value="ECO:0007669"/>
    <property type="project" value="UniProtKB-KW"/>
</dbReference>
<dbReference type="EMBL" id="VFPN01000003">
    <property type="protein sequence ID" value="TQM61070.1"/>
    <property type="molecule type" value="Genomic_DNA"/>
</dbReference>
<evidence type="ECO:0000256" key="5">
    <source>
        <dbReference type="HAMAP-Rule" id="MF_01609"/>
    </source>
</evidence>
<evidence type="ECO:0000313" key="6">
    <source>
        <dbReference type="EMBL" id="TQM61070.1"/>
    </source>
</evidence>
<dbReference type="OrthoDB" id="9769628at2"/>
<dbReference type="EC" id="6.3.2.2" evidence="5"/>
<dbReference type="HAMAP" id="MF_01609">
    <property type="entry name" value="Glu_cys_ligase_2"/>
    <property type="match status" value="1"/>
</dbReference>
<comment type="catalytic activity">
    <reaction evidence="4 5">
        <text>L-cysteine + L-glutamate + ATP = gamma-L-glutamyl-L-cysteine + ADP + phosphate + H(+)</text>
        <dbReference type="Rhea" id="RHEA:13285"/>
        <dbReference type="ChEBI" id="CHEBI:15378"/>
        <dbReference type="ChEBI" id="CHEBI:29985"/>
        <dbReference type="ChEBI" id="CHEBI:30616"/>
        <dbReference type="ChEBI" id="CHEBI:35235"/>
        <dbReference type="ChEBI" id="CHEBI:43474"/>
        <dbReference type="ChEBI" id="CHEBI:58173"/>
        <dbReference type="ChEBI" id="CHEBI:456216"/>
        <dbReference type="EC" id="6.3.2.2"/>
    </reaction>
</comment>
<gene>
    <name evidence="6" type="ORF">FB466_1999</name>
</gene>
<comment type="caution">
    <text evidence="6">The sequence shown here is derived from an EMBL/GenBank/DDBJ whole genome shotgun (WGS) entry which is preliminary data.</text>
</comment>
<accession>A0A543HRV9</accession>
<dbReference type="NCBIfam" id="TIGR02050">
    <property type="entry name" value="gshA_cyan_rel"/>
    <property type="match status" value="1"/>
</dbReference>
<dbReference type="GO" id="GO:0042398">
    <property type="term" value="P:modified amino acid biosynthetic process"/>
    <property type="evidence" value="ECO:0007669"/>
    <property type="project" value="InterPro"/>
</dbReference>
<dbReference type="NCBIfam" id="NF010042">
    <property type="entry name" value="PRK13517.1-2"/>
    <property type="match status" value="1"/>
</dbReference>
<evidence type="ECO:0000256" key="2">
    <source>
        <dbReference type="ARBA" id="ARBA00022741"/>
    </source>
</evidence>
<comment type="function">
    <text evidence="5">ATP-dependent carboxylate-amine ligase which exhibits weak glutamate--cysteine ligase activity.</text>
</comment>
<dbReference type="GO" id="GO:0004357">
    <property type="term" value="F:glutamate-cysteine ligase activity"/>
    <property type="evidence" value="ECO:0007669"/>
    <property type="project" value="UniProtKB-EC"/>
</dbReference>
<dbReference type="NCBIfam" id="NF010043">
    <property type="entry name" value="PRK13517.1-3"/>
    <property type="match status" value="1"/>
</dbReference>
<dbReference type="InterPro" id="IPR006336">
    <property type="entry name" value="GCS2"/>
</dbReference>
<name>A0A543HRV9_9MICO</name>
<dbReference type="InterPro" id="IPR014746">
    <property type="entry name" value="Gln_synth/guanido_kin_cat_dom"/>
</dbReference>
<evidence type="ECO:0000313" key="7">
    <source>
        <dbReference type="Proteomes" id="UP000318331"/>
    </source>
</evidence>
<dbReference type="NCBIfam" id="NF010044">
    <property type="entry name" value="PRK13517.1-4"/>
    <property type="match status" value="1"/>
</dbReference>
<comment type="similarity">
    <text evidence="5">Belongs to the glutamate--cysteine ligase type 2 family. YbdK subfamily.</text>
</comment>
<keyword evidence="2 5" id="KW-0547">Nucleotide-binding</keyword>
<dbReference type="InterPro" id="IPR050141">
    <property type="entry name" value="GCL_type2/YbdK_subfam"/>
</dbReference>
<dbReference type="Pfam" id="PF04107">
    <property type="entry name" value="GCS2"/>
    <property type="match status" value="1"/>
</dbReference>
<keyword evidence="1 5" id="KW-0436">Ligase</keyword>
<dbReference type="PANTHER" id="PTHR36510:SF1">
    <property type="entry name" value="GLUTAMATE--CYSTEINE LIGASE 2-RELATED"/>
    <property type="match status" value="1"/>
</dbReference>
<sequence length="381" mass="42372">MNIEFAHSPRSTVGVEWELAMVDRESGELVNIADQVFHELRQADGSKHPSITSELLQNTLELVSGVHTTVAGAVADLQGQLAEVRAVLDPLGVDVMCAGSHPFSQWFNQIVTDTPRYQKFVERTQWWGRNMMIWGIHVHVGIDDREKVFPLLHGLLTYYPHLQALSASSPFWAGEATGYASNRALMFQQIPTAGLPYDLTSWDEFERYIDDLTGTGILTEVNEARWDIRPSPRWGTLEMRACDGLSTAEEIGAVTALIQCLTEKMSSDLDSGIPLPKMQPWFVRENKWRAARFGLDATIIVNPQGEQQPVTLAIRSLVDELSPVAERMGCLAELYQVNTILDTGASYQRQLRIAESTSGDLRAVVSSLAQELRHGLNSPNA</sequence>
<keyword evidence="3 5" id="KW-0067">ATP-binding</keyword>
<dbReference type="RefSeq" id="WP_141918154.1">
    <property type="nucleotide sequence ID" value="NZ_BAAAYS010000016.1"/>
</dbReference>
<evidence type="ECO:0000256" key="4">
    <source>
        <dbReference type="ARBA" id="ARBA00048819"/>
    </source>
</evidence>
<evidence type="ECO:0000256" key="1">
    <source>
        <dbReference type="ARBA" id="ARBA00022598"/>
    </source>
</evidence>
<dbReference type="InterPro" id="IPR011793">
    <property type="entry name" value="YbdK"/>
</dbReference>
<dbReference type="PANTHER" id="PTHR36510">
    <property type="entry name" value="GLUTAMATE--CYSTEINE LIGASE 2-RELATED"/>
    <property type="match status" value="1"/>
</dbReference>
<evidence type="ECO:0000256" key="3">
    <source>
        <dbReference type="ARBA" id="ARBA00022840"/>
    </source>
</evidence>
<proteinExistence type="inferred from homology"/>
<organism evidence="6 7">
    <name type="scientific">Klugiella xanthotipulae</name>
    <dbReference type="NCBI Taxonomy" id="244735"/>
    <lineage>
        <taxon>Bacteria</taxon>
        <taxon>Bacillati</taxon>
        <taxon>Actinomycetota</taxon>
        <taxon>Actinomycetes</taxon>
        <taxon>Micrococcales</taxon>
        <taxon>Microbacteriaceae</taxon>
        <taxon>Klugiella</taxon>
    </lineage>
</organism>
<dbReference type="Proteomes" id="UP000318331">
    <property type="component" value="Unassembled WGS sequence"/>
</dbReference>
<dbReference type="AlphaFoldDB" id="A0A543HRV9"/>
<dbReference type="Gene3D" id="3.30.590.20">
    <property type="match status" value="1"/>
</dbReference>